<dbReference type="SUPFAM" id="SSF48452">
    <property type="entry name" value="TPR-like"/>
    <property type="match status" value="1"/>
</dbReference>
<evidence type="ECO:0000256" key="1">
    <source>
        <dbReference type="SAM" id="MobiDB-lite"/>
    </source>
</evidence>
<evidence type="ECO:0000256" key="2">
    <source>
        <dbReference type="SAM" id="Phobius"/>
    </source>
</evidence>
<accession>A0AAU7ZUM8</accession>
<feature type="transmembrane region" description="Helical" evidence="2">
    <location>
        <begin position="31"/>
        <end position="52"/>
    </location>
</feature>
<gene>
    <name evidence="3" type="ORF">RBB77_07100</name>
</gene>
<reference evidence="3" key="1">
    <citation type="submission" date="2023-08" db="EMBL/GenBank/DDBJ databases">
        <authorList>
            <person name="Messyasz A."/>
            <person name="Mannisto M.K."/>
            <person name="Kerkhof L.J."/>
            <person name="Haggblom M."/>
        </authorList>
    </citation>
    <scope>NUCLEOTIDE SEQUENCE</scope>
    <source>
        <strain evidence="3">X5P6</strain>
    </source>
</reference>
<evidence type="ECO:0000313" key="3">
    <source>
        <dbReference type="EMBL" id="XCB34652.1"/>
    </source>
</evidence>
<feature type="region of interest" description="Disordered" evidence="1">
    <location>
        <begin position="481"/>
        <end position="513"/>
    </location>
</feature>
<name>A0AAU7ZUM8_9BACT</name>
<evidence type="ECO:0008006" key="4">
    <source>
        <dbReference type="Google" id="ProtNLM"/>
    </source>
</evidence>
<dbReference type="RefSeq" id="WP_353065997.1">
    <property type="nucleotide sequence ID" value="NZ_CP132942.1"/>
</dbReference>
<proteinExistence type="predicted"/>
<organism evidence="3">
    <name type="scientific">Tunturiibacter psychrotolerans</name>
    <dbReference type="NCBI Taxonomy" id="3069686"/>
    <lineage>
        <taxon>Bacteria</taxon>
        <taxon>Pseudomonadati</taxon>
        <taxon>Acidobacteriota</taxon>
        <taxon>Terriglobia</taxon>
        <taxon>Terriglobales</taxon>
        <taxon>Acidobacteriaceae</taxon>
        <taxon>Tunturiibacter</taxon>
    </lineage>
</organism>
<dbReference type="AlphaFoldDB" id="A0AAU7ZUM8"/>
<protein>
    <recommendedName>
        <fullName evidence="4">Tetratricopeptide repeat protein</fullName>
    </recommendedName>
</protein>
<dbReference type="Gene3D" id="1.25.40.10">
    <property type="entry name" value="Tetratricopeptide repeat domain"/>
    <property type="match status" value="1"/>
</dbReference>
<sequence length="513" mass="56206">MASDSSTAKQTEEDVAPKGFLAHLFSFIKNAAALSAVVVAVGAIVLWGVAYWEKQRDPRPMIVVQPFEEASDIAKKCGMTGKNAEDIFVDQLNDLVTAAAHFHGNVNTNQNALGLLAQRPRIPVETAYGITVHGISVDDVLKLYDRVRYEQWIITGDVLGENDVCDVRVRLTTATSSSGWNIPVPKGKSLSETIQVATFKLITSADPELAGRALLQEIQEQMAGSIDSKASDAAAEEAFKEWLNSRPQDMAPYFYLMTTFIYENKPSQASEVFGWVQEGDAVSKRVKEEEQKIWRGTPLTKEARRSPGPASSMEDNLQSVEAAAKVVENTSTNELIAIKSQLDRLRPKYPMDTKYIINSAVASSKIADNIETSTSGKVLTPDELQTVSRRRDECIQLLLDAIEIDPSNPGVHRSLGNELVKLAITRGQAVPAEAIDEYKFALHLRPSFKDAYDRLQLLLKSPESDQITETISLLLPAVLESPPSPSGAKTKMVGRVSKNPKVTSEDISGSKPH</sequence>
<reference evidence="3" key="2">
    <citation type="journal article" date="2024" name="Environ. Microbiol.">
        <title>Genome analysis and description of Tunturibacter gen. nov. expands the diversity of Terriglobia in tundra soils.</title>
        <authorList>
            <person name="Messyasz A."/>
            <person name="Mannisto M.K."/>
            <person name="Kerkhof L.J."/>
            <person name="Haggblom M.M."/>
        </authorList>
    </citation>
    <scope>NUCLEOTIDE SEQUENCE</scope>
    <source>
        <strain evidence="3">X5P6</strain>
    </source>
</reference>
<dbReference type="EMBL" id="CP132942">
    <property type="protein sequence ID" value="XCB34652.1"/>
    <property type="molecule type" value="Genomic_DNA"/>
</dbReference>
<keyword evidence="2" id="KW-0812">Transmembrane</keyword>
<keyword evidence="2" id="KW-1133">Transmembrane helix</keyword>
<keyword evidence="2" id="KW-0472">Membrane</keyword>
<dbReference type="InterPro" id="IPR011990">
    <property type="entry name" value="TPR-like_helical_dom_sf"/>
</dbReference>
<dbReference type="KEGG" id="tpsc:RBB77_07100"/>